<dbReference type="Proteomes" id="UP000031675">
    <property type="component" value="Unassembled WGS sequence"/>
</dbReference>
<dbReference type="GO" id="GO:0017000">
    <property type="term" value="P:antibiotic biosynthetic process"/>
    <property type="evidence" value="ECO:0007669"/>
    <property type="project" value="UniProtKB-KW"/>
</dbReference>
<evidence type="ECO:0000256" key="2">
    <source>
        <dbReference type="ARBA" id="ARBA00022676"/>
    </source>
</evidence>
<feature type="domain" description="Erythromycin biosynthesis protein CIII-like C-terminal" evidence="5">
    <location>
        <begin position="271"/>
        <end position="414"/>
    </location>
</feature>
<comment type="caution">
    <text evidence="7">The sequence shown here is derived from an EMBL/GenBank/DDBJ whole genome shotgun (WGS) entry which is preliminary data.</text>
</comment>
<keyword evidence="8" id="KW-1185">Reference proteome</keyword>
<dbReference type="Pfam" id="PF06722">
    <property type="entry name" value="EryCIII-like_C"/>
    <property type="match status" value="1"/>
</dbReference>
<name>A0A0C2G6A0_9ACTN</name>
<proteinExistence type="inferred from homology"/>
<evidence type="ECO:0000256" key="4">
    <source>
        <dbReference type="ARBA" id="ARBA00023194"/>
    </source>
</evidence>
<evidence type="ECO:0000313" key="7">
    <source>
        <dbReference type="EMBL" id="KIH98828.1"/>
    </source>
</evidence>
<dbReference type="Pfam" id="PF21036">
    <property type="entry name" value="EryCIII-like_N"/>
    <property type="match status" value="1"/>
</dbReference>
<dbReference type="PANTHER" id="PTHR48050:SF13">
    <property type="entry name" value="STEROL 3-BETA-GLUCOSYLTRANSFERASE UGT80A2"/>
    <property type="match status" value="1"/>
</dbReference>
<dbReference type="EMBL" id="JROO01000019">
    <property type="protein sequence ID" value="KIH98828.1"/>
    <property type="molecule type" value="Genomic_DNA"/>
</dbReference>
<evidence type="ECO:0000256" key="3">
    <source>
        <dbReference type="ARBA" id="ARBA00022679"/>
    </source>
</evidence>
<reference evidence="8" key="1">
    <citation type="journal article" date="2015" name="Chem. Biol.">
        <title>Structure, bioactivity, and resistance mechanism of streptomonomicin, an unusual lasso Peptide from an understudied halophilic actinomycete.</title>
        <authorList>
            <person name="Metelev M."/>
            <person name="Tietz J.I."/>
            <person name="Melby J.O."/>
            <person name="Blair P.M."/>
            <person name="Zhu L."/>
            <person name="Livnat I."/>
            <person name="Severinov K."/>
            <person name="Mitchell D.A."/>
        </authorList>
    </citation>
    <scope>NUCLEOTIDE SEQUENCE [LARGE SCALE GENOMIC DNA]</scope>
    <source>
        <strain evidence="8">YIM 90003</strain>
    </source>
</reference>
<dbReference type="InterPro" id="IPR030953">
    <property type="entry name" value="Glycosyl_450act"/>
</dbReference>
<dbReference type="InterPro" id="IPR010610">
    <property type="entry name" value="EryCIII-like_C"/>
</dbReference>
<dbReference type="InterPro" id="IPR048284">
    <property type="entry name" value="EryCIII-like_N"/>
</dbReference>
<dbReference type="GO" id="GO:0016758">
    <property type="term" value="F:hexosyltransferase activity"/>
    <property type="evidence" value="ECO:0007669"/>
    <property type="project" value="UniProtKB-ARBA"/>
</dbReference>
<dbReference type="STRING" id="183763.LP52_11135"/>
<keyword evidence="4" id="KW-0045">Antibiotic biosynthesis</keyword>
<protein>
    <submittedName>
        <fullName evidence="7">Uncharacterized protein</fullName>
    </submittedName>
</protein>
<dbReference type="PANTHER" id="PTHR48050">
    <property type="entry name" value="STEROL 3-BETA-GLUCOSYLTRANSFERASE"/>
    <property type="match status" value="1"/>
</dbReference>
<feature type="domain" description="Erythromycin biosynthesis protein CIII-like N-terminal" evidence="6">
    <location>
        <begin position="22"/>
        <end position="253"/>
    </location>
</feature>
<organism evidence="7 8">
    <name type="scientific">Streptomonospora alba</name>
    <dbReference type="NCBI Taxonomy" id="183763"/>
    <lineage>
        <taxon>Bacteria</taxon>
        <taxon>Bacillati</taxon>
        <taxon>Actinomycetota</taxon>
        <taxon>Actinomycetes</taxon>
        <taxon>Streptosporangiales</taxon>
        <taxon>Nocardiopsidaceae</taxon>
        <taxon>Streptomonospora</taxon>
    </lineage>
</organism>
<dbReference type="AlphaFoldDB" id="A0A0C2G6A0"/>
<evidence type="ECO:0000259" key="6">
    <source>
        <dbReference type="Pfam" id="PF21036"/>
    </source>
</evidence>
<dbReference type="InterPro" id="IPR050426">
    <property type="entry name" value="Glycosyltransferase_28"/>
</dbReference>
<keyword evidence="2" id="KW-0328">Glycosyltransferase</keyword>
<evidence type="ECO:0000313" key="8">
    <source>
        <dbReference type="Proteomes" id="UP000031675"/>
    </source>
</evidence>
<dbReference type="SUPFAM" id="SSF53756">
    <property type="entry name" value="UDP-Glycosyltransferase/glycogen phosphorylase"/>
    <property type="match status" value="1"/>
</dbReference>
<evidence type="ECO:0000259" key="5">
    <source>
        <dbReference type="Pfam" id="PF06722"/>
    </source>
</evidence>
<comment type="similarity">
    <text evidence="1">Belongs to the glycosyltransferase 28 family.</text>
</comment>
<gene>
    <name evidence="7" type="ORF">LP52_11135</name>
</gene>
<dbReference type="CDD" id="cd03784">
    <property type="entry name" value="GT1_Gtf-like"/>
    <property type="match status" value="1"/>
</dbReference>
<dbReference type="FunFam" id="3.40.50.2000:FF:000072">
    <property type="entry name" value="Glycosyl transferase"/>
    <property type="match status" value="1"/>
</dbReference>
<dbReference type="NCBIfam" id="TIGR04516">
    <property type="entry name" value="glycosyl_450act"/>
    <property type="match status" value="1"/>
</dbReference>
<accession>A0A0C2G6A0</accession>
<keyword evidence="3" id="KW-0808">Transferase</keyword>
<dbReference type="GO" id="GO:0008194">
    <property type="term" value="F:UDP-glycosyltransferase activity"/>
    <property type="evidence" value="ECO:0007669"/>
    <property type="project" value="InterPro"/>
</dbReference>
<sequence>MRVLFATVGEPSHLYAQVPLAWALIAAGHDVRVASGPSMAETIASAGLPPVPVGEDHGMDELLQSAEDELGSIENEIADWSDPFDQRLSWEEVLLKYQASVPYGLLPYNAPILEGLVEYARAWRPDLVIWDPITYAGGVAARAVGAAHARLLWSVDIYAAMRRTWRRLSEQQPPAERHDPLGEWLAQSLQEHGCEFDEEAVLGQWTIDQVPEALQFRLPGERLPMRYVPYHDRRPAPEWVFDRPERPRVALSGRGSLDAKLNNSVFPVAEAVQAVADLDVEVVAVLTENERDKLGALPDNVRVTDFVPFHMLLPTCSAVVHHGGFGAASTAALCGVPQLLLPIRHADAWVRAEHLSGAGAGLHAHAASATAEGIRDRVSRLLEDPHLVQGAQNLQRQIAQTPTPHGIVADLERLTEKHRAHG</sequence>
<dbReference type="Gene3D" id="3.40.50.2000">
    <property type="entry name" value="Glycogen Phosphorylase B"/>
    <property type="match status" value="2"/>
</dbReference>
<dbReference type="InterPro" id="IPR002213">
    <property type="entry name" value="UDP_glucos_trans"/>
</dbReference>
<evidence type="ECO:0000256" key="1">
    <source>
        <dbReference type="ARBA" id="ARBA00006962"/>
    </source>
</evidence>